<dbReference type="CDD" id="cd18870">
    <property type="entry name" value="NUDIX_AcylCoAdiphos_Nudt19"/>
    <property type="match status" value="1"/>
</dbReference>
<dbReference type="AlphaFoldDB" id="A0A382EKS6"/>
<evidence type="ECO:0000256" key="4">
    <source>
        <dbReference type="ARBA" id="ARBA00022801"/>
    </source>
</evidence>
<evidence type="ECO:0000256" key="2">
    <source>
        <dbReference type="ARBA" id="ARBA00001946"/>
    </source>
</evidence>
<gene>
    <name evidence="8" type="ORF">METZ01_LOCUS203863</name>
</gene>
<accession>A0A382EKS6</accession>
<dbReference type="PANTHER" id="PTHR12318">
    <property type="entry name" value="TESTOSTERONE-REGULATED PROTEIN RP2"/>
    <property type="match status" value="1"/>
</dbReference>
<name>A0A382EKS6_9ZZZZ</name>
<reference evidence="8" key="1">
    <citation type="submission" date="2018-05" db="EMBL/GenBank/DDBJ databases">
        <authorList>
            <person name="Lanie J.A."/>
            <person name="Ng W.-L."/>
            <person name="Kazmierczak K.M."/>
            <person name="Andrzejewski T.M."/>
            <person name="Davidsen T.M."/>
            <person name="Wayne K.J."/>
            <person name="Tettelin H."/>
            <person name="Glass J.I."/>
            <person name="Rusch D."/>
            <person name="Podicherti R."/>
            <person name="Tsui H.-C.T."/>
            <person name="Winkler M.E."/>
        </authorList>
    </citation>
    <scope>NUCLEOTIDE SEQUENCE</scope>
</reference>
<dbReference type="InterPro" id="IPR000086">
    <property type="entry name" value="NUDIX_hydrolase_dom"/>
</dbReference>
<organism evidence="8">
    <name type="scientific">marine metagenome</name>
    <dbReference type="NCBI Taxonomy" id="408172"/>
    <lineage>
        <taxon>unclassified sequences</taxon>
        <taxon>metagenomes</taxon>
        <taxon>ecological metagenomes</taxon>
    </lineage>
</organism>
<comment type="cofactor">
    <cofactor evidence="1">
        <name>Mn(2+)</name>
        <dbReference type="ChEBI" id="CHEBI:29035"/>
    </cofactor>
</comment>
<dbReference type="Gene3D" id="3.90.79.10">
    <property type="entry name" value="Nucleoside Triphosphate Pyrophosphohydrolase"/>
    <property type="match status" value="1"/>
</dbReference>
<dbReference type="InterPro" id="IPR039121">
    <property type="entry name" value="NUDT19"/>
</dbReference>
<evidence type="ECO:0000313" key="8">
    <source>
        <dbReference type="EMBL" id="SVB51009.1"/>
    </source>
</evidence>
<dbReference type="SUPFAM" id="SSF55811">
    <property type="entry name" value="Nudix"/>
    <property type="match status" value="1"/>
</dbReference>
<comment type="cofactor">
    <cofactor evidence="2">
        <name>Mg(2+)</name>
        <dbReference type="ChEBI" id="CHEBI:18420"/>
    </cofactor>
</comment>
<keyword evidence="3" id="KW-0479">Metal-binding</keyword>
<dbReference type="EMBL" id="UINC01044914">
    <property type="protein sequence ID" value="SVB51009.1"/>
    <property type="molecule type" value="Genomic_DNA"/>
</dbReference>
<evidence type="ECO:0000256" key="3">
    <source>
        <dbReference type="ARBA" id="ARBA00022723"/>
    </source>
</evidence>
<dbReference type="GO" id="GO:0046872">
    <property type="term" value="F:metal ion binding"/>
    <property type="evidence" value="ECO:0007669"/>
    <property type="project" value="UniProtKB-KW"/>
</dbReference>
<keyword evidence="5" id="KW-0460">Magnesium</keyword>
<dbReference type="PANTHER" id="PTHR12318:SF0">
    <property type="entry name" value="ACYL-COENZYME A DIPHOSPHATASE NUDT19"/>
    <property type="match status" value="1"/>
</dbReference>
<evidence type="ECO:0000256" key="1">
    <source>
        <dbReference type="ARBA" id="ARBA00001936"/>
    </source>
</evidence>
<proteinExistence type="predicted"/>
<keyword evidence="6" id="KW-0464">Manganese</keyword>
<feature type="domain" description="Nudix hydrolase" evidence="7">
    <location>
        <begin position="22"/>
        <end position="228"/>
    </location>
</feature>
<protein>
    <recommendedName>
        <fullName evidence="7">Nudix hydrolase domain-containing protein</fullName>
    </recommendedName>
</protein>
<dbReference type="PROSITE" id="PS51462">
    <property type="entry name" value="NUDIX"/>
    <property type="match status" value="1"/>
</dbReference>
<dbReference type="GO" id="GO:0016818">
    <property type="term" value="F:hydrolase activity, acting on acid anhydrides, in phosphorus-containing anhydrides"/>
    <property type="evidence" value="ECO:0007669"/>
    <property type="project" value="InterPro"/>
</dbReference>
<evidence type="ECO:0000256" key="6">
    <source>
        <dbReference type="ARBA" id="ARBA00023211"/>
    </source>
</evidence>
<keyword evidence="4" id="KW-0378">Hydrolase</keyword>
<evidence type="ECO:0000259" key="7">
    <source>
        <dbReference type="PROSITE" id="PS51462"/>
    </source>
</evidence>
<evidence type="ECO:0000256" key="5">
    <source>
        <dbReference type="ARBA" id="ARBA00022842"/>
    </source>
</evidence>
<dbReference type="InterPro" id="IPR015797">
    <property type="entry name" value="NUDIX_hydrolase-like_dom_sf"/>
</dbReference>
<sequence length="273" mass="31232">MKDNNHYKINHTIVSPNDAPSVPAPAATVLLVRDSNEKIEVFMLKRASRTNFGGAWVFPGGKLDVDDRLKDIADICFGLDDKEASKKLDMKEGGIHYWIACIRECFEESGILLAYRKNGELVSDTSYEESKLIQQYRQKLLNGEHVFLDMMQELNMQLATDHLAYISHWITPEIEKKRYNTRFFIAKSPAQKTSHDGYEGVDSMWVNPEQALAETKEGKFPIIMPTIKSLELVASYKTTNEMLELNKKNNYKNIPTIEPKFIIENGKPRLVTN</sequence>